<dbReference type="Gene3D" id="1.50.10.10">
    <property type="match status" value="1"/>
</dbReference>
<dbReference type="RefSeq" id="WP_086090707.1">
    <property type="nucleotide sequence ID" value="NZ_CP021112.1"/>
</dbReference>
<dbReference type="InterPro" id="IPR032856">
    <property type="entry name" value="GDE_N_bis"/>
</dbReference>
<proteinExistence type="predicted"/>
<evidence type="ECO:0000313" key="3">
    <source>
        <dbReference type="EMBL" id="ARQ02276.1"/>
    </source>
</evidence>
<dbReference type="STRING" id="1235591.CAK95_26620"/>
<feature type="domain" description="Mannosylglycerate hydrolase MGH1-like glycoside hydrolase" evidence="2">
    <location>
        <begin position="382"/>
        <end position="615"/>
    </location>
</feature>
<gene>
    <name evidence="3" type="ORF">CAK95_26620</name>
</gene>
<evidence type="ECO:0000313" key="4">
    <source>
        <dbReference type="Proteomes" id="UP000194137"/>
    </source>
</evidence>
<dbReference type="KEGG" id="psin:CAK95_26620"/>
<dbReference type="SUPFAM" id="SSF48208">
    <property type="entry name" value="Six-hairpin glycosidases"/>
    <property type="match status" value="1"/>
</dbReference>
<evidence type="ECO:0000259" key="2">
    <source>
        <dbReference type="Pfam" id="PF22422"/>
    </source>
</evidence>
<organism evidence="3 4">
    <name type="scientific">Pseudorhodoplanes sinuspersici</name>
    <dbReference type="NCBI Taxonomy" id="1235591"/>
    <lineage>
        <taxon>Bacteria</taxon>
        <taxon>Pseudomonadati</taxon>
        <taxon>Pseudomonadota</taxon>
        <taxon>Alphaproteobacteria</taxon>
        <taxon>Hyphomicrobiales</taxon>
        <taxon>Pseudorhodoplanes</taxon>
    </lineage>
</organism>
<sequence>MHRPKEQPSTVNLVEQVAEVPFYIPATGPSTRPRRNLKHDDCFAIFDSHGDIGASPGGPDGLYCRDTRFLGHLELLLNGTQLLLLGSNVRDDNALLTVDLTNPDIYFENKLVLPKDTLHLVRTIFLWNNTAYQRVRIHNHGDRAVHCVVGMSYSSDFADLFEVRGMRRAKRGSANSKILGDGQVQLQYWGLDDELRCTDLSFAPPPDRLSTAIASYTLSLAPGEAKAIDLTVECRNDDRHPAHHPFRRGMRAALQERQLATRSTTTITTSHDIFNEMICRSMSDLAMLVTHTEQGPYPYAGIPWYSTTFGRDGIITAIQTLWCCPDIARGVLRRLAALQAQAFDPLADAEPGKILHEMRSGEMANLREVPFKLYYGSVDSTPLFVLLAGLYFERTGDLALLRELWPNIERALEWIDGPGDPDEDGFVEYHRNNDDGLVNQGWKDSHDAIFHQDGSMAAGPIALCEVQGYVYAAKKHAAGIARRFEKHALADALDQAADALKENFEAAFWCEDIGTYAIALDGEKNPCRVRSSNAGQVLFSGIASPDRASMVALQMMQPSFFSGWGIRTIGREEARYNPMSYHNGSVWPHDNSMIAAGFARYGHKAAVARVFGGLFDAATYMDLRRLPELYCGFHRARARGPTLYPVACSPQAWAAGAPHQLIQSSLGIEFDPERHEIVLRNPELPSFINEITLRGLRVGALSVDITVGRQDDSVALRILRNDGHVKVSISFN</sequence>
<reference evidence="3 4" key="1">
    <citation type="submission" date="2017-05" db="EMBL/GenBank/DDBJ databases">
        <title>Full genome sequence of Pseudorhodoplanes sinuspersici.</title>
        <authorList>
            <person name="Dastgheib S.M.M."/>
            <person name="Shavandi M."/>
            <person name="Tirandaz H."/>
        </authorList>
    </citation>
    <scope>NUCLEOTIDE SEQUENCE [LARGE SCALE GENOMIC DNA]</scope>
    <source>
        <strain evidence="3 4">RIPI110</strain>
    </source>
</reference>
<dbReference type="InterPro" id="IPR012341">
    <property type="entry name" value="6hp_glycosidase-like_sf"/>
</dbReference>
<keyword evidence="4" id="KW-1185">Reference proteome</keyword>
<dbReference type="AlphaFoldDB" id="A0A1W6ZY85"/>
<dbReference type="InterPro" id="IPR054491">
    <property type="entry name" value="MGH1-like_GH"/>
</dbReference>
<dbReference type="Pfam" id="PF22422">
    <property type="entry name" value="MGH1-like_GH"/>
    <property type="match status" value="1"/>
</dbReference>
<protein>
    <submittedName>
        <fullName evidence="3">Amylo-alpha-1,6-glucosidase</fullName>
    </submittedName>
</protein>
<dbReference type="GO" id="GO:0005975">
    <property type="term" value="P:carbohydrate metabolic process"/>
    <property type="evidence" value="ECO:0007669"/>
    <property type="project" value="InterPro"/>
</dbReference>
<evidence type="ECO:0000259" key="1">
    <source>
        <dbReference type="Pfam" id="PF14742"/>
    </source>
</evidence>
<accession>A0A1W6ZY85</accession>
<name>A0A1W6ZY85_9HYPH</name>
<dbReference type="InterPro" id="IPR008928">
    <property type="entry name" value="6-hairpin_glycosidase_sf"/>
</dbReference>
<dbReference type="Proteomes" id="UP000194137">
    <property type="component" value="Chromosome"/>
</dbReference>
<feature type="domain" description="Putative glycogen debranching enzyme N-terminal" evidence="1">
    <location>
        <begin position="37"/>
        <end position="230"/>
    </location>
</feature>
<dbReference type="OrthoDB" id="9759959at2"/>
<dbReference type="Pfam" id="PF14742">
    <property type="entry name" value="GDE_N_bis"/>
    <property type="match status" value="1"/>
</dbReference>
<dbReference type="EMBL" id="CP021112">
    <property type="protein sequence ID" value="ARQ02276.1"/>
    <property type="molecule type" value="Genomic_DNA"/>
</dbReference>